<dbReference type="Gene3D" id="1.10.510.10">
    <property type="entry name" value="Transferase(Phosphotransferase) domain 1"/>
    <property type="match status" value="1"/>
</dbReference>
<dbReference type="SUPFAM" id="SSF56112">
    <property type="entry name" value="Protein kinase-like (PK-like)"/>
    <property type="match status" value="1"/>
</dbReference>
<reference evidence="2" key="3">
    <citation type="submission" date="2015-04" db="UniProtKB">
        <authorList>
            <consortium name="EnsemblPlants"/>
        </authorList>
    </citation>
    <scope>IDENTIFICATION</scope>
    <source>
        <strain evidence="2">cv. Jemalong A17</strain>
    </source>
</reference>
<organism evidence="1 3">
    <name type="scientific">Medicago truncatula</name>
    <name type="common">Barrel medic</name>
    <name type="synonym">Medicago tribuloides</name>
    <dbReference type="NCBI Taxonomy" id="3880"/>
    <lineage>
        <taxon>Eukaryota</taxon>
        <taxon>Viridiplantae</taxon>
        <taxon>Streptophyta</taxon>
        <taxon>Embryophyta</taxon>
        <taxon>Tracheophyta</taxon>
        <taxon>Spermatophyta</taxon>
        <taxon>Magnoliopsida</taxon>
        <taxon>eudicotyledons</taxon>
        <taxon>Gunneridae</taxon>
        <taxon>Pentapetalae</taxon>
        <taxon>rosids</taxon>
        <taxon>fabids</taxon>
        <taxon>Fabales</taxon>
        <taxon>Fabaceae</taxon>
        <taxon>Papilionoideae</taxon>
        <taxon>50 kb inversion clade</taxon>
        <taxon>NPAAA clade</taxon>
        <taxon>Hologalegina</taxon>
        <taxon>IRL clade</taxon>
        <taxon>Trifolieae</taxon>
        <taxon>Medicago</taxon>
    </lineage>
</organism>
<dbReference type="Proteomes" id="UP000002051">
    <property type="component" value="Chromosome 4"/>
</dbReference>
<dbReference type="PANTHER" id="PTHR48055:SF6">
    <property type="entry name" value="LEUCINE-RICH REPEAT RECEPTOR PROTEIN KINASE MSP1"/>
    <property type="match status" value="1"/>
</dbReference>
<dbReference type="HOGENOM" id="CLU_1290690_0_0_1"/>
<reference evidence="1 3" key="2">
    <citation type="journal article" date="2014" name="BMC Genomics">
        <title>An improved genome release (version Mt4.0) for the model legume Medicago truncatula.</title>
        <authorList>
            <person name="Tang H."/>
            <person name="Krishnakumar V."/>
            <person name="Bidwell S."/>
            <person name="Rosen B."/>
            <person name="Chan A."/>
            <person name="Zhou S."/>
            <person name="Gentzbittel L."/>
            <person name="Childs K.L."/>
            <person name="Yandell M."/>
            <person name="Gundlach H."/>
            <person name="Mayer K.F."/>
            <person name="Schwartz D.C."/>
            <person name="Town C.D."/>
        </authorList>
    </citation>
    <scope>GENOME REANNOTATION</scope>
    <source>
        <strain evidence="1">A17</strain>
        <strain evidence="2 3">cv. Jemalong A17</strain>
    </source>
</reference>
<dbReference type="PANTHER" id="PTHR48055">
    <property type="entry name" value="LEUCINE-RICH REPEAT RECEPTOR PROTEIN KINASE EMS1"/>
    <property type="match status" value="1"/>
</dbReference>
<evidence type="ECO:0000313" key="2">
    <source>
        <dbReference type="EnsemblPlants" id="KEH29170"/>
    </source>
</evidence>
<accession>A0A072UTF1</accession>
<evidence type="ECO:0000313" key="1">
    <source>
        <dbReference type="EMBL" id="KEH29170.1"/>
    </source>
</evidence>
<keyword evidence="3" id="KW-1185">Reference proteome</keyword>
<dbReference type="STRING" id="3880.A0A072UTF1"/>
<dbReference type="InterPro" id="IPR051564">
    <property type="entry name" value="LRR_receptor-like_kinase"/>
</dbReference>
<gene>
    <name evidence="1" type="ordered locus">MTR_4g027215</name>
</gene>
<evidence type="ECO:0000313" key="3">
    <source>
        <dbReference type="Proteomes" id="UP000002051"/>
    </source>
</evidence>
<reference evidence="1 3" key="1">
    <citation type="journal article" date="2011" name="Nature">
        <title>The Medicago genome provides insight into the evolution of rhizobial symbioses.</title>
        <authorList>
            <person name="Young N.D."/>
            <person name="Debelle F."/>
            <person name="Oldroyd G.E."/>
            <person name="Geurts R."/>
            <person name="Cannon S.B."/>
            <person name="Udvardi M.K."/>
            <person name="Benedito V.A."/>
            <person name="Mayer K.F."/>
            <person name="Gouzy J."/>
            <person name="Schoof H."/>
            <person name="Van de Peer Y."/>
            <person name="Proost S."/>
            <person name="Cook D.R."/>
            <person name="Meyers B.C."/>
            <person name="Spannagl M."/>
            <person name="Cheung F."/>
            <person name="De Mita S."/>
            <person name="Krishnakumar V."/>
            <person name="Gundlach H."/>
            <person name="Zhou S."/>
            <person name="Mudge J."/>
            <person name="Bharti A.K."/>
            <person name="Murray J.D."/>
            <person name="Naoumkina M.A."/>
            <person name="Rosen B."/>
            <person name="Silverstein K.A."/>
            <person name="Tang H."/>
            <person name="Rombauts S."/>
            <person name="Zhao P.X."/>
            <person name="Zhou P."/>
            <person name="Barbe V."/>
            <person name="Bardou P."/>
            <person name="Bechner M."/>
            <person name="Bellec A."/>
            <person name="Berger A."/>
            <person name="Berges H."/>
            <person name="Bidwell S."/>
            <person name="Bisseling T."/>
            <person name="Choisne N."/>
            <person name="Couloux A."/>
            <person name="Denny R."/>
            <person name="Deshpande S."/>
            <person name="Dai X."/>
            <person name="Doyle J.J."/>
            <person name="Dudez A.M."/>
            <person name="Farmer A.D."/>
            <person name="Fouteau S."/>
            <person name="Franken C."/>
            <person name="Gibelin C."/>
            <person name="Gish J."/>
            <person name="Goldstein S."/>
            <person name="Gonzalez A.J."/>
            <person name="Green P.J."/>
            <person name="Hallab A."/>
            <person name="Hartog M."/>
            <person name="Hua A."/>
            <person name="Humphray S.J."/>
            <person name="Jeong D.H."/>
            <person name="Jing Y."/>
            <person name="Jocker A."/>
            <person name="Kenton S.M."/>
            <person name="Kim D.J."/>
            <person name="Klee K."/>
            <person name="Lai H."/>
            <person name="Lang C."/>
            <person name="Lin S."/>
            <person name="Macmil S.L."/>
            <person name="Magdelenat G."/>
            <person name="Matthews L."/>
            <person name="McCorrison J."/>
            <person name="Monaghan E.L."/>
            <person name="Mun J.H."/>
            <person name="Najar F.Z."/>
            <person name="Nicholson C."/>
            <person name="Noirot C."/>
            <person name="O'Bleness M."/>
            <person name="Paule C.R."/>
            <person name="Poulain J."/>
            <person name="Prion F."/>
            <person name="Qin B."/>
            <person name="Qu C."/>
            <person name="Retzel E.F."/>
            <person name="Riddle C."/>
            <person name="Sallet E."/>
            <person name="Samain S."/>
            <person name="Samson N."/>
            <person name="Sanders I."/>
            <person name="Saurat O."/>
            <person name="Scarpelli C."/>
            <person name="Schiex T."/>
            <person name="Segurens B."/>
            <person name="Severin A.J."/>
            <person name="Sherrier D.J."/>
            <person name="Shi R."/>
            <person name="Sims S."/>
            <person name="Singer S.R."/>
            <person name="Sinharoy S."/>
            <person name="Sterck L."/>
            <person name="Viollet A."/>
            <person name="Wang B.B."/>
            <person name="Wang K."/>
            <person name="Wang M."/>
            <person name="Wang X."/>
            <person name="Warfsmann J."/>
            <person name="Weissenbach J."/>
            <person name="White D.D."/>
            <person name="White J.D."/>
            <person name="Wiley G.B."/>
            <person name="Wincker P."/>
            <person name="Xing Y."/>
            <person name="Yang L."/>
            <person name="Yao Z."/>
            <person name="Ying F."/>
            <person name="Zhai J."/>
            <person name="Zhou L."/>
            <person name="Zuber A."/>
            <person name="Denarie J."/>
            <person name="Dixon R.A."/>
            <person name="May G.D."/>
            <person name="Schwartz D.C."/>
            <person name="Rogers J."/>
            <person name="Quetier F."/>
            <person name="Town C.D."/>
            <person name="Roe B.A."/>
        </authorList>
    </citation>
    <scope>NUCLEOTIDE SEQUENCE [LARGE SCALE GENOMIC DNA]</scope>
    <source>
        <strain evidence="1">A17</strain>
        <strain evidence="2 3">cv. Jemalong A17</strain>
    </source>
</reference>
<dbReference type="InterPro" id="IPR011009">
    <property type="entry name" value="Kinase-like_dom_sf"/>
</dbReference>
<sequence>MAGGEWDRSSEVFSFGIILLELVTKRSSNIGNTEDTSLNMDNLVHIWAKNEYKPNCSLVHKYLQEDWLYCAEDGVAITRLALQCIEFFPANRPSMKDVLQNLENISNFLSSSIIQVCDLYRVAFTGSSFVSLLSLAHVSIGVIAGVTISHSEFLYKSSAYFFRCKKTPATDIQTSFPGNMTSCINHTSQIQAFVKSSVFDPAMSKSSTYKHKMT</sequence>
<name>A0A072UTF1_MEDTR</name>
<dbReference type="EMBL" id="CM001220">
    <property type="protein sequence ID" value="KEH29170.1"/>
    <property type="molecule type" value="Genomic_DNA"/>
</dbReference>
<protein>
    <submittedName>
        <fullName evidence="1 2">Uncharacterized protein</fullName>
    </submittedName>
</protein>
<dbReference type="EnsemblPlants" id="KEH29170">
    <property type="protein sequence ID" value="KEH29170"/>
    <property type="gene ID" value="MTR_4g027215"/>
</dbReference>
<dbReference type="AlphaFoldDB" id="A0A072UTF1"/>
<proteinExistence type="predicted"/>